<accession>A0A0G4KY84</accession>
<gene>
    <name evidence="5" type="ORF">BN1723_010454</name>
</gene>
<dbReference type="EMBL" id="CVQI01005335">
    <property type="protein sequence ID" value="CRK14737.1"/>
    <property type="molecule type" value="Genomic_DNA"/>
</dbReference>
<evidence type="ECO:0000313" key="5">
    <source>
        <dbReference type="EMBL" id="CRK14737.1"/>
    </source>
</evidence>
<keyword evidence="1" id="KW-0539">Nucleus</keyword>
<sequence length="993" mass="110130">MSQPEEAFEIPAPRNRAIKCDRSDPCSHCVSLSAACIRARPKRRGNPDYERRKIAAAVRHASQLAGAANAKTLGVPTFARPDGDRQSETSWPNAVEAPRDANQPDASSSKDHASQSSGFSPTVSTRKHFRQGLLKQEYEHRPARTPRPDIMRAHSHGAGTQAQTMLEFELLAGKGMDVGRREVLKAAVALSNQPSTTTPQIDPEAEIYSGLDLDDESMYPSAEVLHFILDAPAQHQSVGLSYILDMVSRETIEKQGIALIEGIAKGPARLHYMVNLNYAAWLYLHATISGTISPAMKQHLIRRREHYEANLLAAVHSIGVLDVPSLSLFQALLSGTMFMIHTGRVEKSWNLSSAASRVCVALGGRYFTNLATTANSAEATAARYCLTLCFMFDKSLSLTMNRVSALPDINLNVAMVTPFDPSRPYTALPDVYLEFALVQDEIIKGRQRRPEVNRQMDVVQSLQQKMWPIGEKIRHFRSKPLNDQDAYLAAEWIGADFVYHSIMTAIFRLHPGLSEDGGLLDQMMGHARLALSLLNELLRTSKSLTKVDTLKASITWILLCYPLYPFFILFCHVVNVPGPQDFQLLVETTQNLTDFSHIDGAIAGVCRLFEKFITLCRPLVENESPAASPETDREFKVFVFWSVYFIDKSLSLRLGRASTIPDWDVTVQPPDVNTAEKRALVGYFCLWIKAARCQGNTYEKLYSPDAIKQSDSVRLARVEKLVSDLEDLEVESRQTDAKWLKAAEQYVGKPLMELFVISDEVLRLGLLTMVYRAAPRPVGSSTTFTAECINAARVTLARHQDCMVVLDKTESALFPTYIHWTLLFAPFIPFIVIFCQVIETQDQEDLARLHAFITSIKNAPAVSDAAAKMHRLFEVLYSVALRYVEFRVSTPPAQQAQANAEMNTYLAQLGFPATAGDPNVVASTGADFGGHQPTSAAAGAFDSTFGGGLGDTTMQGANPMMWMGNTAQLEDWFYSNQQMMGLLQEPSFNLPNT</sequence>
<dbReference type="GO" id="GO:0006351">
    <property type="term" value="P:DNA-templated transcription"/>
    <property type="evidence" value="ECO:0007669"/>
    <property type="project" value="InterPro"/>
</dbReference>
<dbReference type="PANTHER" id="PTHR46910:SF5">
    <property type="entry name" value="ZN(II)2CYS6 TRANSCRIPTION FACTOR (EUROFUNG)"/>
    <property type="match status" value="1"/>
</dbReference>
<protein>
    <recommendedName>
        <fullName evidence="4">Xylanolytic transcriptional activator regulatory domain-containing protein</fullName>
    </recommendedName>
</protein>
<evidence type="ECO:0000256" key="1">
    <source>
        <dbReference type="ARBA" id="ARBA00023242"/>
    </source>
</evidence>
<dbReference type="CDD" id="cd12148">
    <property type="entry name" value="fungal_TF_MHR"/>
    <property type="match status" value="2"/>
</dbReference>
<reference evidence="6" key="1">
    <citation type="submission" date="2015-05" db="EMBL/GenBank/DDBJ databases">
        <authorList>
            <person name="Fogelqvist Johan"/>
        </authorList>
    </citation>
    <scope>NUCLEOTIDE SEQUENCE [LARGE SCALE GENOMIC DNA]</scope>
</reference>
<feature type="transmembrane region" description="Helical" evidence="3">
    <location>
        <begin position="817"/>
        <end position="838"/>
    </location>
</feature>
<feature type="domain" description="Xylanolytic transcriptional activator regulatory" evidence="4">
    <location>
        <begin position="605"/>
        <end position="676"/>
    </location>
</feature>
<evidence type="ECO:0000256" key="2">
    <source>
        <dbReference type="SAM" id="MobiDB-lite"/>
    </source>
</evidence>
<evidence type="ECO:0000259" key="4">
    <source>
        <dbReference type="SMART" id="SM00906"/>
    </source>
</evidence>
<evidence type="ECO:0000256" key="3">
    <source>
        <dbReference type="SAM" id="Phobius"/>
    </source>
</evidence>
<organism evidence="5 6">
    <name type="scientific">Verticillium longisporum</name>
    <name type="common">Verticillium dahliae var. longisporum</name>
    <dbReference type="NCBI Taxonomy" id="100787"/>
    <lineage>
        <taxon>Eukaryota</taxon>
        <taxon>Fungi</taxon>
        <taxon>Dikarya</taxon>
        <taxon>Ascomycota</taxon>
        <taxon>Pezizomycotina</taxon>
        <taxon>Sordariomycetes</taxon>
        <taxon>Hypocreomycetidae</taxon>
        <taxon>Glomerellales</taxon>
        <taxon>Plectosphaerellaceae</taxon>
        <taxon>Verticillium</taxon>
    </lineage>
</organism>
<dbReference type="InterPro" id="IPR050987">
    <property type="entry name" value="AtrR-like"/>
</dbReference>
<dbReference type="AlphaFoldDB" id="A0A0G4KY84"/>
<dbReference type="PANTHER" id="PTHR46910">
    <property type="entry name" value="TRANSCRIPTION FACTOR PDR1"/>
    <property type="match status" value="1"/>
</dbReference>
<dbReference type="GO" id="GO:0003677">
    <property type="term" value="F:DNA binding"/>
    <property type="evidence" value="ECO:0007669"/>
    <property type="project" value="InterPro"/>
</dbReference>
<dbReference type="GO" id="GO:0003700">
    <property type="term" value="F:DNA-binding transcription factor activity"/>
    <property type="evidence" value="ECO:0007669"/>
    <property type="project" value="InterPro"/>
</dbReference>
<feature type="domain" description="Xylanolytic transcriptional activator regulatory" evidence="4">
    <location>
        <begin position="348"/>
        <end position="422"/>
    </location>
</feature>
<dbReference type="GO" id="GO:0008270">
    <property type="term" value="F:zinc ion binding"/>
    <property type="evidence" value="ECO:0007669"/>
    <property type="project" value="InterPro"/>
</dbReference>
<keyword evidence="3" id="KW-0812">Transmembrane</keyword>
<dbReference type="InterPro" id="IPR007219">
    <property type="entry name" value="XnlR_reg_dom"/>
</dbReference>
<name>A0A0G4KY84_VERLO</name>
<dbReference type="Proteomes" id="UP000045706">
    <property type="component" value="Unassembled WGS sequence"/>
</dbReference>
<feature type="region of interest" description="Disordered" evidence="2">
    <location>
        <begin position="72"/>
        <end position="128"/>
    </location>
</feature>
<keyword evidence="3" id="KW-1133">Transmembrane helix</keyword>
<evidence type="ECO:0000313" key="6">
    <source>
        <dbReference type="Proteomes" id="UP000045706"/>
    </source>
</evidence>
<dbReference type="SMART" id="SM00906">
    <property type="entry name" value="Fungal_trans"/>
    <property type="match status" value="2"/>
</dbReference>
<proteinExistence type="predicted"/>
<keyword evidence="3" id="KW-0472">Membrane</keyword>